<name>A0A1N7B883_9ACTN</name>
<proteinExistence type="predicted"/>
<dbReference type="Pfam" id="PF13349">
    <property type="entry name" value="DUF4097"/>
    <property type="match status" value="1"/>
</dbReference>
<dbReference type="Proteomes" id="UP000186096">
    <property type="component" value="Unassembled WGS sequence"/>
</dbReference>
<sequence>MFHRTREEGSAMPAFDTPEPIIADIQIYMGQVRVHASDRADTVVEVRPSTPSSEASVQAAERIIVEFSAGRLLIKDPKPKALRYLLPWRGSIEVTVELPAGSRVELQGAAELIATGPLGQTVLQSSYGDLRLEETGPLEIKASYGDISVDRVIGPAEVTTSTGTIRIGTIDGPGALRTSTGAITLGEAAGDLQLKTAHGDIIVDRAQAGLTARTAHGGIRVHAAVSGAMRLETGYGKVGVGITEGTAAWLDLHSKNGVVRNTLDAAEGPETTDRVVEVHVNTNWGDVDIHRS</sequence>
<dbReference type="PANTHER" id="PTHR34094">
    <property type="match status" value="1"/>
</dbReference>
<dbReference type="PANTHER" id="PTHR34094:SF1">
    <property type="entry name" value="PROTEIN FAM185A"/>
    <property type="match status" value="1"/>
</dbReference>
<accession>A0A1N7B883</accession>
<dbReference type="STRING" id="58117.SAMN05421833_109203"/>
<reference evidence="3" key="1">
    <citation type="submission" date="2017-01" db="EMBL/GenBank/DDBJ databases">
        <authorList>
            <person name="Varghese N."/>
            <person name="Submissions S."/>
        </authorList>
    </citation>
    <scope>NUCLEOTIDE SEQUENCE [LARGE SCALE GENOMIC DNA]</scope>
    <source>
        <strain evidence="3">ATCC 12950</strain>
    </source>
</reference>
<gene>
    <name evidence="2" type="ORF">SAMN05421833_109203</name>
</gene>
<keyword evidence="3" id="KW-1185">Reference proteome</keyword>
<evidence type="ECO:0000313" key="3">
    <source>
        <dbReference type="Proteomes" id="UP000186096"/>
    </source>
</evidence>
<organism evidence="2 3">
    <name type="scientific">Microbispora rosea</name>
    <dbReference type="NCBI Taxonomy" id="58117"/>
    <lineage>
        <taxon>Bacteria</taxon>
        <taxon>Bacillati</taxon>
        <taxon>Actinomycetota</taxon>
        <taxon>Actinomycetes</taxon>
        <taxon>Streptosporangiales</taxon>
        <taxon>Streptosporangiaceae</taxon>
        <taxon>Microbispora</taxon>
    </lineage>
</organism>
<dbReference type="Gene3D" id="2.160.20.120">
    <property type="match status" value="1"/>
</dbReference>
<evidence type="ECO:0000259" key="1">
    <source>
        <dbReference type="Pfam" id="PF13349"/>
    </source>
</evidence>
<dbReference type="EMBL" id="FTNI01000009">
    <property type="protein sequence ID" value="SIR47506.1"/>
    <property type="molecule type" value="Genomic_DNA"/>
</dbReference>
<dbReference type="AlphaFoldDB" id="A0A1N7B883"/>
<feature type="domain" description="DUF4097" evidence="1">
    <location>
        <begin position="90"/>
        <end position="240"/>
    </location>
</feature>
<dbReference type="InterPro" id="IPR025164">
    <property type="entry name" value="Toastrack_DUF4097"/>
</dbReference>
<protein>
    <submittedName>
        <fullName evidence="2">Putative adhesin</fullName>
    </submittedName>
</protein>
<evidence type="ECO:0000313" key="2">
    <source>
        <dbReference type="EMBL" id="SIR47506.1"/>
    </source>
</evidence>